<feature type="compositionally biased region" description="Polar residues" evidence="1">
    <location>
        <begin position="260"/>
        <end position="274"/>
    </location>
</feature>
<evidence type="ECO:0000256" key="1">
    <source>
        <dbReference type="SAM" id="MobiDB-lite"/>
    </source>
</evidence>
<dbReference type="GeneID" id="37037132"/>
<evidence type="ECO:0000313" key="3">
    <source>
        <dbReference type="Proteomes" id="UP000245783"/>
    </source>
</evidence>
<organism evidence="2 3">
    <name type="scientific">Ceraceosorus guamensis</name>
    <dbReference type="NCBI Taxonomy" id="1522189"/>
    <lineage>
        <taxon>Eukaryota</taxon>
        <taxon>Fungi</taxon>
        <taxon>Dikarya</taxon>
        <taxon>Basidiomycota</taxon>
        <taxon>Ustilaginomycotina</taxon>
        <taxon>Exobasidiomycetes</taxon>
        <taxon>Ceraceosorales</taxon>
        <taxon>Ceraceosoraceae</taxon>
        <taxon>Ceraceosorus</taxon>
    </lineage>
</organism>
<sequence length="274" mass="30049">MAMMKTWTTPPEAGRKDQAGLPGRVFNSGIALDSIKSVHLPHRNLAHGNLEYCDLTSFTLVHSNLGHLSGQGELRRQCRCSVGGFWENIEALTTKAKTSKLFQEPFRGDLRAGAAKQLPSSSKINLDEVDRALEKSVLSSFLAAHPKARAPIVKLGRRRRFALLGSLAREDEGWGSSSRTAIASELLKELSSSLSKLLSELLSKLLSEEDGDRRPGWLLSLRCRASNAQGFEASARSMVTYYWRNQTLAKMLGRAAPHGSSPTTNKEALQVAYS</sequence>
<evidence type="ECO:0000313" key="2">
    <source>
        <dbReference type="EMBL" id="PWN40615.1"/>
    </source>
</evidence>
<feature type="region of interest" description="Disordered" evidence="1">
    <location>
        <begin position="1"/>
        <end position="20"/>
    </location>
</feature>
<feature type="region of interest" description="Disordered" evidence="1">
    <location>
        <begin position="254"/>
        <end position="274"/>
    </location>
</feature>
<protein>
    <submittedName>
        <fullName evidence="2">Uncharacterized protein</fullName>
    </submittedName>
</protein>
<gene>
    <name evidence="2" type="ORF">IE81DRAFT_331523</name>
</gene>
<reference evidence="2 3" key="1">
    <citation type="journal article" date="2018" name="Mol. Biol. Evol.">
        <title>Broad Genomic Sampling Reveals a Smut Pathogenic Ancestry of the Fungal Clade Ustilaginomycotina.</title>
        <authorList>
            <person name="Kijpornyongpan T."/>
            <person name="Mondo S.J."/>
            <person name="Barry K."/>
            <person name="Sandor L."/>
            <person name="Lee J."/>
            <person name="Lipzen A."/>
            <person name="Pangilinan J."/>
            <person name="LaButti K."/>
            <person name="Hainaut M."/>
            <person name="Henrissat B."/>
            <person name="Grigoriev I.V."/>
            <person name="Spatafora J.W."/>
            <person name="Aime M.C."/>
        </authorList>
    </citation>
    <scope>NUCLEOTIDE SEQUENCE [LARGE SCALE GENOMIC DNA]</scope>
    <source>
        <strain evidence="2 3">MCA 4658</strain>
    </source>
</reference>
<dbReference type="Proteomes" id="UP000245783">
    <property type="component" value="Unassembled WGS sequence"/>
</dbReference>
<dbReference type="AlphaFoldDB" id="A0A316VYR1"/>
<name>A0A316VYR1_9BASI</name>
<dbReference type="InParanoid" id="A0A316VYR1"/>
<proteinExistence type="predicted"/>
<keyword evidence="3" id="KW-1185">Reference proteome</keyword>
<dbReference type="RefSeq" id="XP_025367775.1">
    <property type="nucleotide sequence ID" value="XM_025515262.1"/>
</dbReference>
<dbReference type="EMBL" id="KZ819412">
    <property type="protein sequence ID" value="PWN40615.1"/>
    <property type="molecule type" value="Genomic_DNA"/>
</dbReference>
<accession>A0A316VYR1</accession>